<dbReference type="EMBL" id="KL597091">
    <property type="protein sequence ID" value="KER20111.1"/>
    <property type="molecule type" value="Genomic_DNA"/>
</dbReference>
<sequence>MHAKLLSELLVAWSTNRPVLEPANPPFRCLTGLWLSQVSQYLIKIGWHKGKPIAKEEADKGPGEFVRDRGRFLTTDLPISTAQNTKGDNYLMSEKYVYGPVDQLPKEPYDKSQEMLNGVSLKAVEQTENAPSDKKTSLPGGFLGGKHIKLRPPPSE</sequence>
<proteinExistence type="predicted"/>
<name>A0A074YZ93_OPIVI</name>
<reference evidence="2 3" key="1">
    <citation type="submission" date="2013-11" db="EMBL/GenBank/DDBJ databases">
        <title>Opisthorchis viverrini - life in the bile duct.</title>
        <authorList>
            <person name="Young N.D."/>
            <person name="Nagarajan N."/>
            <person name="Lin S.J."/>
            <person name="Korhonen P.K."/>
            <person name="Jex A.R."/>
            <person name="Hall R.S."/>
            <person name="Safavi-Hemami H."/>
            <person name="Kaewkong W."/>
            <person name="Bertrand D."/>
            <person name="Gao S."/>
            <person name="Seet Q."/>
            <person name="Wongkham S."/>
            <person name="Teh B.T."/>
            <person name="Wongkham C."/>
            <person name="Intapan P.M."/>
            <person name="Maleewong W."/>
            <person name="Yang X."/>
            <person name="Hu M."/>
            <person name="Wang Z."/>
            <person name="Hofmann A."/>
            <person name="Sternberg P.W."/>
            <person name="Tan P."/>
            <person name="Wang J."/>
            <person name="Gasser R.B."/>
        </authorList>
    </citation>
    <scope>NUCLEOTIDE SEQUENCE [LARGE SCALE GENOMIC DNA]</scope>
</reference>
<dbReference type="GeneID" id="20329556"/>
<dbReference type="RefSeq" id="XP_009176145.1">
    <property type="nucleotide sequence ID" value="XM_009177881.1"/>
</dbReference>
<feature type="non-terminal residue" evidence="2">
    <location>
        <position position="156"/>
    </location>
</feature>
<evidence type="ECO:0000256" key="1">
    <source>
        <dbReference type="SAM" id="MobiDB-lite"/>
    </source>
</evidence>
<accession>A0A074YZ93</accession>
<dbReference type="AlphaFoldDB" id="A0A074YZ93"/>
<dbReference type="CTD" id="20329556"/>
<evidence type="ECO:0000313" key="3">
    <source>
        <dbReference type="Proteomes" id="UP000054324"/>
    </source>
</evidence>
<dbReference type="Proteomes" id="UP000054324">
    <property type="component" value="Unassembled WGS sequence"/>
</dbReference>
<evidence type="ECO:0000313" key="2">
    <source>
        <dbReference type="EMBL" id="KER20111.1"/>
    </source>
</evidence>
<organism evidence="2 3">
    <name type="scientific">Opisthorchis viverrini</name>
    <name type="common">Southeast Asian liver fluke</name>
    <dbReference type="NCBI Taxonomy" id="6198"/>
    <lineage>
        <taxon>Eukaryota</taxon>
        <taxon>Metazoa</taxon>
        <taxon>Spiralia</taxon>
        <taxon>Lophotrochozoa</taxon>
        <taxon>Platyhelminthes</taxon>
        <taxon>Trematoda</taxon>
        <taxon>Digenea</taxon>
        <taxon>Opisthorchiida</taxon>
        <taxon>Opisthorchiata</taxon>
        <taxon>Opisthorchiidae</taxon>
        <taxon>Opisthorchis</taxon>
    </lineage>
</organism>
<keyword evidence="3" id="KW-1185">Reference proteome</keyword>
<feature type="region of interest" description="Disordered" evidence="1">
    <location>
        <begin position="124"/>
        <end position="156"/>
    </location>
</feature>
<gene>
    <name evidence="2" type="ORF">T265_15391</name>
</gene>
<dbReference type="KEGG" id="ovi:T265_15391"/>
<protein>
    <submittedName>
        <fullName evidence="2">Uncharacterized protein</fullName>
    </submittedName>
</protein>